<dbReference type="SMART" id="SM00822">
    <property type="entry name" value="PKS_KR"/>
    <property type="match status" value="1"/>
</dbReference>
<feature type="domain" description="Ketoreductase" evidence="4">
    <location>
        <begin position="59"/>
        <end position="260"/>
    </location>
</feature>
<dbReference type="PRINTS" id="PR00081">
    <property type="entry name" value="GDHRDH"/>
</dbReference>
<sequence length="305" mass="32033">MTDKPAVRRTRRQALTIGALGAVGSAAALANPAHAASASSASAPSTSGQVARAGRFAGKVVLITGATSGIGAATARAMAAEGARVLFCGRRAHLGRKIEQEIRTTGGEATYRRADVRNESEVKDLVNACLRRYGRLDVAVNNAGIESPRVARMHEQTLTDLETVWRTNVAGVFLGMKYEIPPMLKQGGGVIINTASISAEVGFSTIAPYNASKHAVASLTKVAALEYAADNIRVNAFAPGAVDTPMLRRAAEAFGVTYEQIAQDYPIKRIVRPEEMASVVMWLSSDESSAVIGTDLDASGGYLTA</sequence>
<dbReference type="EMBL" id="JBHLTC010000026">
    <property type="protein sequence ID" value="MFC0626428.1"/>
    <property type="molecule type" value="Genomic_DNA"/>
</dbReference>
<name>A0ABV6QP56_9ACTN</name>
<evidence type="ECO:0000259" key="4">
    <source>
        <dbReference type="SMART" id="SM00822"/>
    </source>
</evidence>
<dbReference type="GO" id="GO:0016491">
    <property type="term" value="F:oxidoreductase activity"/>
    <property type="evidence" value="ECO:0007669"/>
    <property type="project" value="UniProtKB-KW"/>
</dbReference>
<dbReference type="InterPro" id="IPR002347">
    <property type="entry name" value="SDR_fam"/>
</dbReference>
<dbReference type="EC" id="1.1.1.-" evidence="5"/>
<dbReference type="RefSeq" id="WP_380049921.1">
    <property type="nucleotide sequence ID" value="NZ_JBHLTC010000026.1"/>
</dbReference>
<dbReference type="InterPro" id="IPR006311">
    <property type="entry name" value="TAT_signal"/>
</dbReference>
<keyword evidence="3" id="KW-0732">Signal</keyword>
<feature type="chain" id="PRO_5046476745" evidence="3">
    <location>
        <begin position="36"/>
        <end position="305"/>
    </location>
</feature>
<dbReference type="CDD" id="cd05233">
    <property type="entry name" value="SDR_c"/>
    <property type="match status" value="1"/>
</dbReference>
<dbReference type="InterPro" id="IPR036291">
    <property type="entry name" value="NAD(P)-bd_dom_sf"/>
</dbReference>
<comment type="similarity">
    <text evidence="1">Belongs to the short-chain dehydrogenases/reductases (SDR) family.</text>
</comment>
<protein>
    <submittedName>
        <fullName evidence="5">SDR family NAD(P)-dependent oxidoreductase</fullName>
        <ecNumber evidence="5">1.1.1.-</ecNumber>
    </submittedName>
</protein>
<keyword evidence="6" id="KW-1185">Reference proteome</keyword>
<dbReference type="PANTHER" id="PTHR24321:SF11">
    <property type="entry name" value="BLR0893 PROTEIN"/>
    <property type="match status" value="1"/>
</dbReference>
<keyword evidence="2 5" id="KW-0560">Oxidoreductase</keyword>
<reference evidence="5 6" key="1">
    <citation type="submission" date="2024-09" db="EMBL/GenBank/DDBJ databases">
        <authorList>
            <person name="Sun Q."/>
            <person name="Mori K."/>
        </authorList>
    </citation>
    <scope>NUCLEOTIDE SEQUENCE [LARGE SCALE GENOMIC DNA]</scope>
    <source>
        <strain evidence="5 6">CGMCC 1.15906</strain>
    </source>
</reference>
<dbReference type="PANTHER" id="PTHR24321">
    <property type="entry name" value="DEHYDROGENASES, SHORT CHAIN"/>
    <property type="match status" value="1"/>
</dbReference>
<accession>A0ABV6QP56</accession>
<dbReference type="Pfam" id="PF13561">
    <property type="entry name" value="adh_short_C2"/>
    <property type="match status" value="1"/>
</dbReference>
<dbReference type="Proteomes" id="UP001589890">
    <property type="component" value="Unassembled WGS sequence"/>
</dbReference>
<evidence type="ECO:0000256" key="1">
    <source>
        <dbReference type="ARBA" id="ARBA00006484"/>
    </source>
</evidence>
<dbReference type="InterPro" id="IPR057326">
    <property type="entry name" value="KR_dom"/>
</dbReference>
<gene>
    <name evidence="5" type="ORF">ACFFGN_20280</name>
</gene>
<feature type="signal peptide" evidence="3">
    <location>
        <begin position="1"/>
        <end position="35"/>
    </location>
</feature>
<dbReference type="InterPro" id="IPR020904">
    <property type="entry name" value="Sc_DH/Rdtase_CS"/>
</dbReference>
<evidence type="ECO:0000256" key="2">
    <source>
        <dbReference type="ARBA" id="ARBA00023002"/>
    </source>
</evidence>
<evidence type="ECO:0000313" key="5">
    <source>
        <dbReference type="EMBL" id="MFC0626428.1"/>
    </source>
</evidence>
<organism evidence="5 6">
    <name type="scientific">Kribbella deserti</name>
    <dbReference type="NCBI Taxonomy" id="1926257"/>
    <lineage>
        <taxon>Bacteria</taxon>
        <taxon>Bacillati</taxon>
        <taxon>Actinomycetota</taxon>
        <taxon>Actinomycetes</taxon>
        <taxon>Propionibacteriales</taxon>
        <taxon>Kribbellaceae</taxon>
        <taxon>Kribbella</taxon>
    </lineage>
</organism>
<evidence type="ECO:0000313" key="6">
    <source>
        <dbReference type="Proteomes" id="UP001589890"/>
    </source>
</evidence>
<dbReference type="PROSITE" id="PS00061">
    <property type="entry name" value="ADH_SHORT"/>
    <property type="match status" value="1"/>
</dbReference>
<dbReference type="Gene3D" id="3.40.50.720">
    <property type="entry name" value="NAD(P)-binding Rossmann-like Domain"/>
    <property type="match status" value="1"/>
</dbReference>
<dbReference type="PRINTS" id="PR00080">
    <property type="entry name" value="SDRFAMILY"/>
</dbReference>
<evidence type="ECO:0000256" key="3">
    <source>
        <dbReference type="SAM" id="SignalP"/>
    </source>
</evidence>
<dbReference type="SUPFAM" id="SSF51735">
    <property type="entry name" value="NAD(P)-binding Rossmann-fold domains"/>
    <property type="match status" value="1"/>
</dbReference>
<dbReference type="NCBIfam" id="NF005559">
    <property type="entry name" value="PRK07231.1"/>
    <property type="match status" value="1"/>
</dbReference>
<dbReference type="PROSITE" id="PS51318">
    <property type="entry name" value="TAT"/>
    <property type="match status" value="1"/>
</dbReference>
<proteinExistence type="inferred from homology"/>
<comment type="caution">
    <text evidence="5">The sequence shown here is derived from an EMBL/GenBank/DDBJ whole genome shotgun (WGS) entry which is preliminary data.</text>
</comment>